<evidence type="ECO:0000313" key="9">
    <source>
        <dbReference type="Proteomes" id="UP000624325"/>
    </source>
</evidence>
<accession>A0ABQ4C3P9</accession>
<feature type="transmembrane region" description="Helical" evidence="6">
    <location>
        <begin position="415"/>
        <end position="437"/>
    </location>
</feature>
<evidence type="ECO:0000256" key="5">
    <source>
        <dbReference type="ARBA" id="ARBA00023186"/>
    </source>
</evidence>
<keyword evidence="6" id="KW-0472">Membrane</keyword>
<dbReference type="InterPro" id="IPR011047">
    <property type="entry name" value="Quinoprotein_ADH-like_sf"/>
</dbReference>
<feature type="domain" description="Pyrrolo-quinoline quinone repeat" evidence="7">
    <location>
        <begin position="488"/>
        <end position="609"/>
    </location>
</feature>
<dbReference type="InterPro" id="IPR018181">
    <property type="entry name" value="Heat_shock_70_CS"/>
</dbReference>
<dbReference type="InterPro" id="IPR015943">
    <property type="entry name" value="WD40/YVTN_repeat-like_dom_sf"/>
</dbReference>
<organism evidence="8 9">
    <name type="scientific">Asanoa iriomotensis</name>
    <dbReference type="NCBI Taxonomy" id="234613"/>
    <lineage>
        <taxon>Bacteria</taxon>
        <taxon>Bacillati</taxon>
        <taxon>Actinomycetota</taxon>
        <taxon>Actinomycetes</taxon>
        <taxon>Micromonosporales</taxon>
        <taxon>Micromonosporaceae</taxon>
        <taxon>Asanoa</taxon>
    </lineage>
</organism>
<evidence type="ECO:0000256" key="2">
    <source>
        <dbReference type="ARBA" id="ARBA00022741"/>
    </source>
</evidence>
<comment type="caution">
    <text evidence="8">The sequence shown here is derived from an EMBL/GenBank/DDBJ whole genome shotgun (WGS) entry which is preliminary data.</text>
</comment>
<evidence type="ECO:0000313" key="8">
    <source>
        <dbReference type="EMBL" id="GIF56920.1"/>
    </source>
</evidence>
<dbReference type="Proteomes" id="UP000624325">
    <property type="component" value="Unassembled WGS sequence"/>
</dbReference>
<dbReference type="Pfam" id="PF00012">
    <property type="entry name" value="HSP70"/>
    <property type="match status" value="1"/>
</dbReference>
<proteinExistence type="inferred from homology"/>
<dbReference type="PRINTS" id="PR00301">
    <property type="entry name" value="HEATSHOCK70"/>
</dbReference>
<dbReference type="InterPro" id="IPR002372">
    <property type="entry name" value="PQQ_rpt_dom"/>
</dbReference>
<gene>
    <name evidence="8" type="ORF">Air01nite_30150</name>
</gene>
<evidence type="ECO:0000256" key="4">
    <source>
        <dbReference type="ARBA" id="ARBA00023016"/>
    </source>
</evidence>
<dbReference type="Gene3D" id="2.130.10.10">
    <property type="entry name" value="YVTN repeat-like/Quinoprotein amine dehydrogenase"/>
    <property type="match status" value="1"/>
</dbReference>
<evidence type="ECO:0000256" key="6">
    <source>
        <dbReference type="SAM" id="Phobius"/>
    </source>
</evidence>
<reference evidence="8 9" key="1">
    <citation type="submission" date="2021-01" db="EMBL/GenBank/DDBJ databases">
        <title>Whole genome shotgun sequence of Asanoa iriomotensis NBRC 100142.</title>
        <authorList>
            <person name="Komaki H."/>
            <person name="Tamura T."/>
        </authorList>
    </citation>
    <scope>NUCLEOTIDE SEQUENCE [LARGE SCALE GENOMIC DNA]</scope>
    <source>
        <strain evidence="8 9">NBRC 100142</strain>
    </source>
</reference>
<keyword evidence="9" id="KW-1185">Reference proteome</keyword>
<name>A0ABQ4C3P9_9ACTN</name>
<dbReference type="Gene3D" id="3.30.420.40">
    <property type="match status" value="2"/>
</dbReference>
<evidence type="ECO:0000256" key="3">
    <source>
        <dbReference type="ARBA" id="ARBA00022840"/>
    </source>
</evidence>
<protein>
    <recommendedName>
        <fullName evidence="7">Pyrrolo-quinoline quinone repeat domain-containing protein</fullName>
    </recommendedName>
</protein>
<dbReference type="PANTHER" id="PTHR42749:SF1">
    <property type="entry name" value="CELL SHAPE-DETERMINING PROTEIN MREB"/>
    <property type="match status" value="1"/>
</dbReference>
<evidence type="ECO:0000259" key="7">
    <source>
        <dbReference type="Pfam" id="PF13360"/>
    </source>
</evidence>
<keyword evidence="6" id="KW-1133">Transmembrane helix</keyword>
<dbReference type="Gene3D" id="3.90.640.10">
    <property type="entry name" value="Actin, Chain A, domain 4"/>
    <property type="match status" value="1"/>
</dbReference>
<comment type="similarity">
    <text evidence="1">Belongs to the heat shock protein 70 family.</text>
</comment>
<dbReference type="InterPro" id="IPR013126">
    <property type="entry name" value="Hsp_70_fam"/>
</dbReference>
<dbReference type="EMBL" id="BONC01000018">
    <property type="protein sequence ID" value="GIF56920.1"/>
    <property type="molecule type" value="Genomic_DNA"/>
</dbReference>
<evidence type="ECO:0000256" key="1">
    <source>
        <dbReference type="ARBA" id="ARBA00007381"/>
    </source>
</evidence>
<dbReference type="SUPFAM" id="SSF53067">
    <property type="entry name" value="Actin-like ATPase domain"/>
    <property type="match status" value="2"/>
</dbReference>
<dbReference type="PANTHER" id="PTHR42749">
    <property type="entry name" value="CELL SHAPE-DETERMINING PROTEIN MREB"/>
    <property type="match status" value="1"/>
</dbReference>
<sequence length="864" mass="91856">MQGHALGVDLGTSNTVAVLRWPDGRTRPLLFDGQPLLPSGVLLDEGGRLHVGHDARRLAQADPARYEPNPKRHVDTPGVLLGDHEVATVDLLAALLAAVAHAAVEAVGYLPPATLTYPAAWGPQRRQILTEALARAGWPAGTTLAPEPVAAARYFAEVLRRPVPVGSALAVFDFGGGTVDIAVVRNEGPDPTGRARFSVVAAGGVAELGGLDLDAALVEHLGHTIAGTDPAAWERLRNPVNAAQWRDRRRFWDDVRGAKEMLSRAAVAPVAVPGVEKAVHLTRDELERLANPLLRRAVMETAAVIAAANLRPDQLAGLFLVGGSSRVPLVARMLHADLGVAPTVLEQPELPVAEGALAELRVAHIPAQAAAPVPVAAGPVSGVPTSPAPTSPPPAAPWSPPPAIAAPKRRVPRKLVISAAAFVVVAVIAAVSAIMLLRNGGGYDKIKFAAFSDVGEPVAMTKPAYYAWTHALGDRAYYAYQTDEKKLTVVAADAKTGKALWDADMPETAESWKGIRATPGAIIAYADNYSTTVPDKAFVLNPDSGDVMWSFDLFYDEDKTFLVGDRLVVVEKKNHRMVGYGLADGKQKWEQQTPKDEYDDFSTAVLGVQSPRDLTGPADLTWVALDPDRADDPELVQLGADRSVRVVDVATGEIRKQATAVADPDDLATAYDGQLYTAKRNDTTELFAVDIDTLGKPRLVYRSDDPKRRPVAVSACGENRICLLDQTDSKDTQLISVPLDGKGETWRRPAVGADAILSVGSHVLVQTGASSDPHVTGYDASGEQVLDQAGFASRVNGSSVLVFPQEPTSTSITDDYNVVGWVLGEKQPVQLGALGGVRLASCTWTTSVIACAGDKDLRLRRFAQ</sequence>
<dbReference type="InterPro" id="IPR043129">
    <property type="entry name" value="ATPase_NBD"/>
</dbReference>
<keyword evidence="4" id="KW-0346">Stress response</keyword>
<dbReference type="RefSeq" id="WP_203702914.1">
    <property type="nucleotide sequence ID" value="NZ_BAAALU010000015.1"/>
</dbReference>
<keyword evidence="2" id="KW-0547">Nucleotide-binding</keyword>
<keyword evidence="3" id="KW-0067">ATP-binding</keyword>
<keyword evidence="6" id="KW-0812">Transmembrane</keyword>
<keyword evidence="5" id="KW-0143">Chaperone</keyword>
<dbReference type="PROSITE" id="PS01036">
    <property type="entry name" value="HSP70_3"/>
    <property type="match status" value="1"/>
</dbReference>
<dbReference type="SUPFAM" id="SSF50998">
    <property type="entry name" value="Quinoprotein alcohol dehydrogenase-like"/>
    <property type="match status" value="1"/>
</dbReference>
<dbReference type="Pfam" id="PF13360">
    <property type="entry name" value="PQQ_2"/>
    <property type="match status" value="1"/>
</dbReference>